<dbReference type="Gene3D" id="1.10.357.10">
    <property type="entry name" value="Tetracycline Repressor, domain 2"/>
    <property type="match status" value="1"/>
</dbReference>
<dbReference type="Pfam" id="PF00440">
    <property type="entry name" value="TetR_N"/>
    <property type="match status" value="1"/>
</dbReference>
<reference evidence="5 6" key="1">
    <citation type="submission" date="2020-08" db="EMBL/GenBank/DDBJ databases">
        <title>A Genomic Blueprint of the Chicken Gut Microbiome.</title>
        <authorList>
            <person name="Gilroy R."/>
            <person name="Ravi A."/>
            <person name="Getino M."/>
            <person name="Pursley I."/>
            <person name="Horton D.L."/>
            <person name="Alikhan N.-F."/>
            <person name="Baker D."/>
            <person name="Gharbi K."/>
            <person name="Hall N."/>
            <person name="Watson M."/>
            <person name="Adriaenssens E.M."/>
            <person name="Foster-Nyarko E."/>
            <person name="Jarju S."/>
            <person name="Secka A."/>
            <person name="Antonio M."/>
            <person name="Oren A."/>
            <person name="Chaudhuri R."/>
            <person name="La Ragione R.M."/>
            <person name="Hildebrand F."/>
            <person name="Pallen M.J."/>
        </authorList>
    </citation>
    <scope>NUCLEOTIDE SEQUENCE [LARGE SCALE GENOMIC DNA]</scope>
    <source>
        <strain evidence="5 6">Sa2BUA9</strain>
    </source>
</reference>
<evidence type="ECO:0000313" key="6">
    <source>
        <dbReference type="Proteomes" id="UP000640786"/>
    </source>
</evidence>
<evidence type="ECO:0000256" key="3">
    <source>
        <dbReference type="PROSITE-ProRule" id="PRU00335"/>
    </source>
</evidence>
<dbReference type="SUPFAM" id="SSF46689">
    <property type="entry name" value="Homeodomain-like"/>
    <property type="match status" value="1"/>
</dbReference>
<dbReference type="Gene3D" id="1.10.10.60">
    <property type="entry name" value="Homeodomain-like"/>
    <property type="match status" value="1"/>
</dbReference>
<proteinExistence type="predicted"/>
<dbReference type="EMBL" id="JACSQO010000005">
    <property type="protein sequence ID" value="MBD7944655.1"/>
    <property type="molecule type" value="Genomic_DNA"/>
</dbReference>
<dbReference type="PRINTS" id="PR00455">
    <property type="entry name" value="HTHTETR"/>
</dbReference>
<dbReference type="InterPro" id="IPR009057">
    <property type="entry name" value="Homeodomain-like_sf"/>
</dbReference>
<name>A0ABR8RA25_9BACI</name>
<dbReference type="PANTHER" id="PTHR43479">
    <property type="entry name" value="ACREF/ENVCD OPERON REPRESSOR-RELATED"/>
    <property type="match status" value="1"/>
</dbReference>
<protein>
    <submittedName>
        <fullName evidence="5">TetR/AcrR family transcriptional regulator</fullName>
    </submittedName>
</protein>
<dbReference type="PROSITE" id="PS50977">
    <property type="entry name" value="HTH_TETR_2"/>
    <property type="match status" value="1"/>
</dbReference>
<evidence type="ECO:0000256" key="1">
    <source>
        <dbReference type="ARBA" id="ARBA00022491"/>
    </source>
</evidence>
<dbReference type="InterPro" id="IPR001647">
    <property type="entry name" value="HTH_TetR"/>
</dbReference>
<comment type="caution">
    <text evidence="5">The sequence shown here is derived from an EMBL/GenBank/DDBJ whole genome shotgun (WGS) entry which is preliminary data.</text>
</comment>
<organism evidence="5 6">
    <name type="scientific">Psychrobacillus faecigallinarum</name>
    <dbReference type="NCBI Taxonomy" id="2762235"/>
    <lineage>
        <taxon>Bacteria</taxon>
        <taxon>Bacillati</taxon>
        <taxon>Bacillota</taxon>
        <taxon>Bacilli</taxon>
        <taxon>Bacillales</taxon>
        <taxon>Bacillaceae</taxon>
        <taxon>Psychrobacillus</taxon>
    </lineage>
</organism>
<sequence>MTNRQSARSDETKKEIINAAEQLFSQKGFDAVTIREIAKLAGCSHTTIYLYYKDKEALLYKLSMPHLNDLYIQMEQTLQQMNFSVEEKLKIISKKYIYFCLQNKSMYSIFFNEMSSRVDEEPVTEINKLRLSIFNLLKTAVTNCLQIKSEQQILAYSRIFYFNLNGILSTYSYQHEPLEVLMERLIPTFDLAVEIMLEGMKGKCIGGEKIED</sequence>
<feature type="domain" description="HTH tetR-type" evidence="4">
    <location>
        <begin position="10"/>
        <end position="70"/>
    </location>
</feature>
<feature type="DNA-binding region" description="H-T-H motif" evidence="3">
    <location>
        <begin position="33"/>
        <end position="52"/>
    </location>
</feature>
<keyword evidence="1" id="KW-0678">Repressor</keyword>
<gene>
    <name evidence="5" type="ORF">H9650_11055</name>
</gene>
<keyword evidence="6" id="KW-1185">Reference proteome</keyword>
<evidence type="ECO:0000259" key="4">
    <source>
        <dbReference type="PROSITE" id="PS50977"/>
    </source>
</evidence>
<keyword evidence="2 3" id="KW-0238">DNA-binding</keyword>
<evidence type="ECO:0000313" key="5">
    <source>
        <dbReference type="EMBL" id="MBD7944655.1"/>
    </source>
</evidence>
<evidence type="ECO:0000256" key="2">
    <source>
        <dbReference type="ARBA" id="ARBA00023125"/>
    </source>
</evidence>
<dbReference type="PANTHER" id="PTHR43479:SF11">
    <property type="entry name" value="ACREF_ENVCD OPERON REPRESSOR-RELATED"/>
    <property type="match status" value="1"/>
</dbReference>
<dbReference type="Proteomes" id="UP000640786">
    <property type="component" value="Unassembled WGS sequence"/>
</dbReference>
<dbReference type="InterPro" id="IPR050624">
    <property type="entry name" value="HTH-type_Tx_Regulator"/>
</dbReference>
<dbReference type="RefSeq" id="WP_191697217.1">
    <property type="nucleotide sequence ID" value="NZ_JACSQO010000005.1"/>
</dbReference>
<accession>A0ABR8RA25</accession>